<proteinExistence type="predicted"/>
<accession>A0A841CVY0</accession>
<evidence type="ECO:0000256" key="4">
    <source>
        <dbReference type="PROSITE-ProRule" id="PRU00335"/>
    </source>
</evidence>
<keyword evidence="7" id="KW-1185">Reference proteome</keyword>
<dbReference type="AlphaFoldDB" id="A0A841CVY0"/>
<dbReference type="InterPro" id="IPR050109">
    <property type="entry name" value="HTH-type_TetR-like_transc_reg"/>
</dbReference>
<gene>
    <name evidence="6" type="ORF">FHS29_006738</name>
</gene>
<dbReference type="SUPFAM" id="SSF46689">
    <property type="entry name" value="Homeodomain-like"/>
    <property type="match status" value="1"/>
</dbReference>
<dbReference type="PRINTS" id="PR00455">
    <property type="entry name" value="HTHTETR"/>
</dbReference>
<protein>
    <submittedName>
        <fullName evidence="6">AcrR family transcriptional regulator</fullName>
    </submittedName>
</protein>
<name>A0A841CVY0_9PSEU</name>
<dbReference type="RefSeq" id="WP_184697959.1">
    <property type="nucleotide sequence ID" value="NZ_JACHJN010000014.1"/>
</dbReference>
<sequence>MAEVKTGTTRARIIAAAAELLAEGGIDAVSTRAVATAAGVQAPALYRLFGDKQGLLDAVAAHGFERYLATKREAPAGADPVDDLRRGWDSHVEFGSTHPAFYVLMYGVPQPGRRRAAAREAHRILLGILERAAEAGRLRMPAEAAASIVHAAATGVTLSLIADPSGDGDPDLSAHTRELVLAAVTTGERSDQDASLSARALALDMTLNRQTHPLTPAEAALLRDWLRRLATG</sequence>
<evidence type="ECO:0000313" key="7">
    <source>
        <dbReference type="Proteomes" id="UP000547510"/>
    </source>
</evidence>
<feature type="domain" description="HTH tetR-type" evidence="5">
    <location>
        <begin position="7"/>
        <end position="67"/>
    </location>
</feature>
<dbReference type="PANTHER" id="PTHR30055:SF234">
    <property type="entry name" value="HTH-TYPE TRANSCRIPTIONAL REGULATOR BETI"/>
    <property type="match status" value="1"/>
</dbReference>
<dbReference type="Gene3D" id="1.10.10.60">
    <property type="entry name" value="Homeodomain-like"/>
    <property type="match status" value="1"/>
</dbReference>
<keyword evidence="1" id="KW-0805">Transcription regulation</keyword>
<evidence type="ECO:0000259" key="5">
    <source>
        <dbReference type="PROSITE" id="PS50977"/>
    </source>
</evidence>
<dbReference type="InterPro" id="IPR009057">
    <property type="entry name" value="Homeodomain-like_sf"/>
</dbReference>
<evidence type="ECO:0000256" key="1">
    <source>
        <dbReference type="ARBA" id="ARBA00023015"/>
    </source>
</evidence>
<evidence type="ECO:0000256" key="3">
    <source>
        <dbReference type="ARBA" id="ARBA00023163"/>
    </source>
</evidence>
<dbReference type="SUPFAM" id="SSF48498">
    <property type="entry name" value="Tetracyclin repressor-like, C-terminal domain"/>
    <property type="match status" value="1"/>
</dbReference>
<dbReference type="Pfam" id="PF00440">
    <property type="entry name" value="TetR_N"/>
    <property type="match status" value="1"/>
</dbReference>
<dbReference type="GO" id="GO:0000976">
    <property type="term" value="F:transcription cis-regulatory region binding"/>
    <property type="evidence" value="ECO:0007669"/>
    <property type="project" value="TreeGrafter"/>
</dbReference>
<keyword evidence="3" id="KW-0804">Transcription</keyword>
<evidence type="ECO:0000256" key="2">
    <source>
        <dbReference type="ARBA" id="ARBA00023125"/>
    </source>
</evidence>
<dbReference type="EMBL" id="JACHJN010000014">
    <property type="protein sequence ID" value="MBB5960115.1"/>
    <property type="molecule type" value="Genomic_DNA"/>
</dbReference>
<reference evidence="6 7" key="1">
    <citation type="submission" date="2020-08" db="EMBL/GenBank/DDBJ databases">
        <title>Genomic Encyclopedia of Type Strains, Phase III (KMG-III): the genomes of soil and plant-associated and newly described type strains.</title>
        <authorList>
            <person name="Whitman W."/>
        </authorList>
    </citation>
    <scope>NUCLEOTIDE SEQUENCE [LARGE SCALE GENOMIC DNA]</scope>
    <source>
        <strain evidence="6 7">CECT 8640</strain>
    </source>
</reference>
<feature type="DNA-binding region" description="H-T-H motif" evidence="4">
    <location>
        <begin position="30"/>
        <end position="49"/>
    </location>
</feature>
<keyword evidence="2 4" id="KW-0238">DNA-binding</keyword>
<dbReference type="InterPro" id="IPR001647">
    <property type="entry name" value="HTH_TetR"/>
</dbReference>
<dbReference type="Proteomes" id="UP000547510">
    <property type="component" value="Unassembled WGS sequence"/>
</dbReference>
<dbReference type="InterPro" id="IPR036271">
    <property type="entry name" value="Tet_transcr_reg_TetR-rel_C_sf"/>
</dbReference>
<dbReference type="PANTHER" id="PTHR30055">
    <property type="entry name" value="HTH-TYPE TRANSCRIPTIONAL REGULATOR RUTR"/>
    <property type="match status" value="1"/>
</dbReference>
<dbReference type="Gene3D" id="1.10.357.10">
    <property type="entry name" value="Tetracycline Repressor, domain 2"/>
    <property type="match status" value="1"/>
</dbReference>
<dbReference type="GO" id="GO:0003700">
    <property type="term" value="F:DNA-binding transcription factor activity"/>
    <property type="evidence" value="ECO:0007669"/>
    <property type="project" value="TreeGrafter"/>
</dbReference>
<comment type="caution">
    <text evidence="6">The sequence shown here is derived from an EMBL/GenBank/DDBJ whole genome shotgun (WGS) entry which is preliminary data.</text>
</comment>
<organism evidence="6 7">
    <name type="scientific">Saccharothrix tamanrassetensis</name>
    <dbReference type="NCBI Taxonomy" id="1051531"/>
    <lineage>
        <taxon>Bacteria</taxon>
        <taxon>Bacillati</taxon>
        <taxon>Actinomycetota</taxon>
        <taxon>Actinomycetes</taxon>
        <taxon>Pseudonocardiales</taxon>
        <taxon>Pseudonocardiaceae</taxon>
        <taxon>Saccharothrix</taxon>
    </lineage>
</organism>
<evidence type="ECO:0000313" key="6">
    <source>
        <dbReference type="EMBL" id="MBB5960115.1"/>
    </source>
</evidence>
<dbReference type="PROSITE" id="PS50977">
    <property type="entry name" value="HTH_TETR_2"/>
    <property type="match status" value="1"/>
</dbReference>